<evidence type="ECO:0000313" key="2">
    <source>
        <dbReference type="Proteomes" id="UP000024635"/>
    </source>
</evidence>
<organism evidence="1 2">
    <name type="scientific">Ancylostoma ceylanicum</name>
    <dbReference type="NCBI Taxonomy" id="53326"/>
    <lineage>
        <taxon>Eukaryota</taxon>
        <taxon>Metazoa</taxon>
        <taxon>Ecdysozoa</taxon>
        <taxon>Nematoda</taxon>
        <taxon>Chromadorea</taxon>
        <taxon>Rhabditida</taxon>
        <taxon>Rhabditina</taxon>
        <taxon>Rhabditomorpha</taxon>
        <taxon>Strongyloidea</taxon>
        <taxon>Ancylostomatidae</taxon>
        <taxon>Ancylostomatinae</taxon>
        <taxon>Ancylostoma</taxon>
    </lineage>
</organism>
<protein>
    <submittedName>
        <fullName evidence="1">Uncharacterized protein</fullName>
    </submittedName>
</protein>
<name>A0A016VG87_9BILA</name>
<gene>
    <name evidence="1" type="primary">Acey_s0010.g871</name>
    <name evidence="1" type="ORF">Y032_0010g871</name>
</gene>
<sequence length="85" mass="10145">MQRFDHCWLHFNTLSSLFLIQDAIGFVSRAGSLFCFDMRIFRTKEKRLPHFLGPLEHQIHAVMHSWMSIRLARIKAYQDSIQMHV</sequence>
<dbReference type="OrthoDB" id="5862166at2759"/>
<dbReference type="EMBL" id="JARK01001346">
    <property type="protein sequence ID" value="EYC26619.1"/>
    <property type="molecule type" value="Genomic_DNA"/>
</dbReference>
<evidence type="ECO:0000313" key="1">
    <source>
        <dbReference type="EMBL" id="EYC26619.1"/>
    </source>
</evidence>
<proteinExistence type="predicted"/>
<dbReference type="AlphaFoldDB" id="A0A016VG87"/>
<comment type="caution">
    <text evidence="1">The sequence shown here is derived from an EMBL/GenBank/DDBJ whole genome shotgun (WGS) entry which is preliminary data.</text>
</comment>
<dbReference type="Proteomes" id="UP000024635">
    <property type="component" value="Unassembled WGS sequence"/>
</dbReference>
<keyword evidence="2" id="KW-1185">Reference proteome</keyword>
<reference evidence="2" key="1">
    <citation type="journal article" date="2015" name="Nat. Genet.">
        <title>The genome and transcriptome of the zoonotic hookworm Ancylostoma ceylanicum identify infection-specific gene families.</title>
        <authorList>
            <person name="Schwarz E.M."/>
            <person name="Hu Y."/>
            <person name="Antoshechkin I."/>
            <person name="Miller M.M."/>
            <person name="Sternberg P.W."/>
            <person name="Aroian R.V."/>
        </authorList>
    </citation>
    <scope>NUCLEOTIDE SEQUENCE</scope>
    <source>
        <strain evidence="2">HY135</strain>
    </source>
</reference>
<accession>A0A016VG87</accession>